<dbReference type="AlphaFoldDB" id="A0A0V0Q9X6"/>
<evidence type="ECO:0000313" key="1">
    <source>
        <dbReference type="EMBL" id="KRW98977.1"/>
    </source>
</evidence>
<comment type="caution">
    <text evidence="1">The sequence shown here is derived from an EMBL/GenBank/DDBJ whole genome shotgun (WGS) entry which is preliminary data.</text>
</comment>
<reference evidence="1 2" key="1">
    <citation type="journal article" date="2015" name="Sci. Rep.">
        <title>Genome of the facultative scuticociliatosis pathogen Pseudocohnilembus persalinus provides insight into its virulence through horizontal gene transfer.</title>
        <authorList>
            <person name="Xiong J."/>
            <person name="Wang G."/>
            <person name="Cheng J."/>
            <person name="Tian M."/>
            <person name="Pan X."/>
            <person name="Warren A."/>
            <person name="Jiang C."/>
            <person name="Yuan D."/>
            <person name="Miao W."/>
        </authorList>
    </citation>
    <scope>NUCLEOTIDE SEQUENCE [LARGE SCALE GENOMIC DNA]</scope>
    <source>
        <strain evidence="1">36N120E</strain>
    </source>
</reference>
<evidence type="ECO:0000313" key="2">
    <source>
        <dbReference type="Proteomes" id="UP000054937"/>
    </source>
</evidence>
<protein>
    <submittedName>
        <fullName evidence="1">Uncharacterized protein</fullName>
    </submittedName>
</protein>
<dbReference type="Proteomes" id="UP000054937">
    <property type="component" value="Unassembled WGS sequence"/>
</dbReference>
<dbReference type="EMBL" id="LDAU01000223">
    <property type="protein sequence ID" value="KRW98977.1"/>
    <property type="molecule type" value="Genomic_DNA"/>
</dbReference>
<keyword evidence="2" id="KW-1185">Reference proteome</keyword>
<gene>
    <name evidence="1" type="ORF">PPERSA_11578</name>
</gene>
<organism evidence="1 2">
    <name type="scientific">Pseudocohnilembus persalinus</name>
    <name type="common">Ciliate</name>
    <dbReference type="NCBI Taxonomy" id="266149"/>
    <lineage>
        <taxon>Eukaryota</taxon>
        <taxon>Sar</taxon>
        <taxon>Alveolata</taxon>
        <taxon>Ciliophora</taxon>
        <taxon>Intramacronucleata</taxon>
        <taxon>Oligohymenophorea</taxon>
        <taxon>Scuticociliatia</taxon>
        <taxon>Philasterida</taxon>
        <taxon>Pseudocohnilembidae</taxon>
        <taxon>Pseudocohnilembus</taxon>
    </lineage>
</organism>
<sequence>MGGICSKENEVNYQQQQQLSNKNSIEWKKIEYYFGQIYGKYLSDQAQNWINQNFDDGFSSKVYLLNNQILSSDKTSLMNSLKKAYDKNFIVKSLNLIDKIGSTVNFQWSVEIPSPSKPDQRITIYYKTKSVFLLEKWISSEHTQYRPQQQYQQQNQPIFQAKKKSYWEKAFDRMETNMEITNNIMQYNYGGGYSSTTSTSESNQRFYNNLNKQKNEWNNHVRQNGGNNYWH</sequence>
<accession>A0A0V0Q9X6</accession>
<name>A0A0V0Q9X6_PSEPJ</name>
<proteinExistence type="predicted"/>
<dbReference type="InParanoid" id="A0A0V0Q9X6"/>